<dbReference type="Proteomes" id="UP000597444">
    <property type="component" value="Unassembled WGS sequence"/>
</dbReference>
<dbReference type="EMBL" id="BNJK01000002">
    <property type="protein sequence ID" value="GHO98802.1"/>
    <property type="molecule type" value="Genomic_DNA"/>
</dbReference>
<feature type="transmembrane region" description="Helical" evidence="1">
    <location>
        <begin position="145"/>
        <end position="161"/>
    </location>
</feature>
<evidence type="ECO:0000313" key="3">
    <source>
        <dbReference type="EMBL" id="GHO98802.1"/>
    </source>
</evidence>
<reference evidence="3" key="1">
    <citation type="submission" date="2020-10" db="EMBL/GenBank/DDBJ databases">
        <title>Taxonomic study of unclassified bacteria belonging to the class Ktedonobacteria.</title>
        <authorList>
            <person name="Yabe S."/>
            <person name="Wang C.M."/>
            <person name="Zheng Y."/>
            <person name="Sakai Y."/>
            <person name="Cavaletti L."/>
            <person name="Monciardini P."/>
            <person name="Donadio S."/>
        </authorList>
    </citation>
    <scope>NUCLEOTIDE SEQUENCE</scope>
    <source>
        <strain evidence="3">ID150040</strain>
    </source>
</reference>
<dbReference type="Pfam" id="PF10601">
    <property type="entry name" value="zf-LITAF-like"/>
    <property type="match status" value="1"/>
</dbReference>
<evidence type="ECO:0000313" key="4">
    <source>
        <dbReference type="Proteomes" id="UP000597444"/>
    </source>
</evidence>
<keyword evidence="1" id="KW-0812">Transmembrane</keyword>
<comment type="caution">
    <text evidence="3">The sequence shown here is derived from an EMBL/GenBank/DDBJ whole genome shotgun (WGS) entry which is preliminary data.</text>
</comment>
<keyword evidence="4" id="KW-1185">Reference proteome</keyword>
<gene>
    <name evidence="3" type="ORF">KSF_088500</name>
</gene>
<accession>A0A8J3IXW4</accession>
<organism evidence="3 4">
    <name type="scientific">Reticulibacter mediterranei</name>
    <dbReference type="NCBI Taxonomy" id="2778369"/>
    <lineage>
        <taxon>Bacteria</taxon>
        <taxon>Bacillati</taxon>
        <taxon>Chloroflexota</taxon>
        <taxon>Ktedonobacteria</taxon>
        <taxon>Ktedonobacterales</taxon>
        <taxon>Reticulibacteraceae</taxon>
        <taxon>Reticulibacter</taxon>
    </lineage>
</organism>
<dbReference type="RefSeq" id="WP_220209494.1">
    <property type="nucleotide sequence ID" value="NZ_BNJK01000002.1"/>
</dbReference>
<proteinExistence type="predicted"/>
<name>A0A8J3IXW4_9CHLR</name>
<dbReference type="InterPro" id="IPR006629">
    <property type="entry name" value="LITAF"/>
</dbReference>
<sequence>MNDVDLNVYRHAQALANSGQMSLALQMFRELRSHNSDIEILFAIATTTPNPVEAREMIDMIRNLQPYHPQLAQLETLHKQKIQGAYTADPIGPTLLCPYCQQRTPARIKSRISTGGWVWFAVFFMIFLCFLWAPTTADNMKNMEIAAFFFLGVGIVGMLLIHKRIYICGSCGSKITDAH</sequence>
<feature type="transmembrane region" description="Helical" evidence="1">
    <location>
        <begin position="116"/>
        <end position="133"/>
    </location>
</feature>
<feature type="domain" description="LITAF" evidence="2">
    <location>
        <begin position="95"/>
        <end position="144"/>
    </location>
</feature>
<evidence type="ECO:0000259" key="2">
    <source>
        <dbReference type="Pfam" id="PF10601"/>
    </source>
</evidence>
<keyword evidence="1" id="KW-0472">Membrane</keyword>
<protein>
    <recommendedName>
        <fullName evidence="2">LITAF domain-containing protein</fullName>
    </recommendedName>
</protein>
<dbReference type="AlphaFoldDB" id="A0A8J3IXW4"/>
<keyword evidence="1" id="KW-1133">Transmembrane helix</keyword>
<evidence type="ECO:0000256" key="1">
    <source>
        <dbReference type="SAM" id="Phobius"/>
    </source>
</evidence>